<dbReference type="SUPFAM" id="SSF48230">
    <property type="entry name" value="Chondroitin AC/alginate lyase"/>
    <property type="match status" value="1"/>
</dbReference>
<dbReference type="InterPro" id="IPR008929">
    <property type="entry name" value="Chondroitin_lyas"/>
</dbReference>
<name>A0A538SK42_UNCEI</name>
<gene>
    <name evidence="1" type="ORF">E6K72_10070</name>
</gene>
<dbReference type="Gene3D" id="1.50.10.100">
    <property type="entry name" value="Chondroitin AC/alginate lyase"/>
    <property type="match status" value="1"/>
</dbReference>
<proteinExistence type="predicted"/>
<feature type="non-terminal residue" evidence="1">
    <location>
        <position position="244"/>
    </location>
</feature>
<reference evidence="1 2" key="1">
    <citation type="journal article" date="2019" name="Nat. Microbiol.">
        <title>Mediterranean grassland soil C-N compound turnover is dependent on rainfall and depth, and is mediated by genomically divergent microorganisms.</title>
        <authorList>
            <person name="Diamond S."/>
            <person name="Andeer P.F."/>
            <person name="Li Z."/>
            <person name="Crits-Christoph A."/>
            <person name="Burstein D."/>
            <person name="Anantharaman K."/>
            <person name="Lane K.R."/>
            <person name="Thomas B.C."/>
            <person name="Pan C."/>
            <person name="Northen T.R."/>
            <person name="Banfield J.F."/>
        </authorList>
    </citation>
    <scope>NUCLEOTIDE SEQUENCE [LARGE SCALE GENOMIC DNA]</scope>
    <source>
        <strain evidence="1">WS_2</strain>
    </source>
</reference>
<comment type="caution">
    <text evidence="1">The sequence shown here is derived from an EMBL/GenBank/DDBJ whole genome shotgun (WGS) entry which is preliminary data.</text>
</comment>
<sequence>MTPLGWKLARLSAMSPAEVAHRARIVLRDRFAPPAYASWSPAQAGARLYDGGAARALASSLLPRWPRALEPAEDFAPAVAAGRGLLDGRWSLFGCQVRLDDPPVWNRNPVSGAAWPEAASGALDYRRSDIAGGAKPVWELGRLTLLPTLALAARLTGEGAFAERAIAWLEDFTGRNPLGRGIHHTSGIEMALRVLTTSWTLALLGERADPARVAPALGLVAQQALYCRDHLSLGSSANNHLIAE</sequence>
<organism evidence="1 2">
    <name type="scientific">Eiseniibacteriota bacterium</name>
    <dbReference type="NCBI Taxonomy" id="2212470"/>
    <lineage>
        <taxon>Bacteria</taxon>
        <taxon>Candidatus Eiseniibacteriota</taxon>
    </lineage>
</organism>
<evidence type="ECO:0000313" key="1">
    <source>
        <dbReference type="EMBL" id="TMQ51731.1"/>
    </source>
</evidence>
<protein>
    <recommendedName>
        <fullName evidence="3">Heparin-sulfate lyase N-terminal domain-containing protein</fullName>
    </recommendedName>
</protein>
<evidence type="ECO:0008006" key="3">
    <source>
        <dbReference type="Google" id="ProtNLM"/>
    </source>
</evidence>
<dbReference type="AlphaFoldDB" id="A0A538SK42"/>
<dbReference type="EMBL" id="VBOS01000356">
    <property type="protein sequence ID" value="TMQ51731.1"/>
    <property type="molecule type" value="Genomic_DNA"/>
</dbReference>
<accession>A0A538SK42</accession>
<dbReference type="Proteomes" id="UP000317716">
    <property type="component" value="Unassembled WGS sequence"/>
</dbReference>
<evidence type="ECO:0000313" key="2">
    <source>
        <dbReference type="Proteomes" id="UP000317716"/>
    </source>
</evidence>